<organism evidence="1">
    <name type="scientific">freshwater metagenome</name>
    <dbReference type="NCBI Taxonomy" id="449393"/>
    <lineage>
        <taxon>unclassified sequences</taxon>
        <taxon>metagenomes</taxon>
        <taxon>ecological metagenomes</taxon>
    </lineage>
</organism>
<dbReference type="EMBL" id="CAETWZ010000014">
    <property type="protein sequence ID" value="CAB4367491.1"/>
    <property type="molecule type" value="Genomic_DNA"/>
</dbReference>
<dbReference type="EMBL" id="CAFBQH010000048">
    <property type="protein sequence ID" value="CAB5050118.1"/>
    <property type="molecule type" value="Genomic_DNA"/>
</dbReference>
<reference evidence="1" key="1">
    <citation type="submission" date="2020-05" db="EMBL/GenBank/DDBJ databases">
        <authorList>
            <person name="Chiriac C."/>
            <person name="Salcher M."/>
            <person name="Ghai R."/>
            <person name="Kavagutti S V."/>
        </authorList>
    </citation>
    <scope>NUCLEOTIDE SEQUENCE</scope>
</reference>
<accession>A0A6J6AFG6</accession>
<protein>
    <submittedName>
        <fullName evidence="1">Unannotated protein</fullName>
    </submittedName>
</protein>
<sequence>MKKANHLICVALSLGLMSSCATTITGSTDSTVTPVSSTTSLVTPSGSIISLLNQLLPVADGLGQAIVDGDSQVYKAKVAEADAILLVLEPLILESKIDVLESVQRVVRLIHSAAESKRPADADKALRFIPLIIDAVTPLLNK</sequence>
<evidence type="ECO:0000313" key="2">
    <source>
        <dbReference type="EMBL" id="CAB4761017.1"/>
    </source>
</evidence>
<dbReference type="PROSITE" id="PS51257">
    <property type="entry name" value="PROKAR_LIPOPROTEIN"/>
    <property type="match status" value="1"/>
</dbReference>
<proteinExistence type="predicted"/>
<evidence type="ECO:0000313" key="3">
    <source>
        <dbReference type="EMBL" id="CAB5050118.1"/>
    </source>
</evidence>
<dbReference type="EMBL" id="CAEZZL010000040">
    <property type="protein sequence ID" value="CAB4761017.1"/>
    <property type="molecule type" value="Genomic_DNA"/>
</dbReference>
<dbReference type="AlphaFoldDB" id="A0A6J6AFG6"/>
<gene>
    <name evidence="2" type="ORF">UFOPK2870_00655</name>
    <name evidence="1" type="ORF">UFOPK4179_00274</name>
    <name evidence="3" type="ORF">UFOPK4293_00897</name>
</gene>
<evidence type="ECO:0000313" key="1">
    <source>
        <dbReference type="EMBL" id="CAB4367491.1"/>
    </source>
</evidence>
<name>A0A6J6AFG6_9ZZZZ</name>